<dbReference type="InterPro" id="IPR050336">
    <property type="entry name" value="Chromosome_partition/occlusion"/>
</dbReference>
<reference evidence="2" key="1">
    <citation type="journal article" date="2014" name="Front. Microbiol.">
        <title>High frequency of phylogenetically diverse reductive dehalogenase-homologous genes in deep subseafloor sedimentary metagenomes.</title>
        <authorList>
            <person name="Kawai M."/>
            <person name="Futagami T."/>
            <person name="Toyoda A."/>
            <person name="Takaki Y."/>
            <person name="Nishi S."/>
            <person name="Hori S."/>
            <person name="Arai W."/>
            <person name="Tsubouchi T."/>
            <person name="Morono Y."/>
            <person name="Uchiyama I."/>
            <person name="Ito T."/>
            <person name="Fujiyama A."/>
            <person name="Inagaki F."/>
            <person name="Takami H."/>
        </authorList>
    </citation>
    <scope>NUCLEOTIDE SEQUENCE</scope>
    <source>
        <strain evidence="2">Expedition CK06-06</strain>
    </source>
</reference>
<dbReference type="SUPFAM" id="SSF110849">
    <property type="entry name" value="ParB/Sulfiredoxin"/>
    <property type="match status" value="1"/>
</dbReference>
<accession>X1VH84</accession>
<sequence>MSNLKHINLSDLDLPEFEAHNNIPDQQLIEISESIKKIGVIEPIIVRKKNKRFEIVAGCIRYRAAKLAGLKAVPCITLSLRDDEAEIMKVHENLKRVNLDHVDQGNTFIMLQEKFNMTEEGISQIVG</sequence>
<dbReference type="Pfam" id="PF02195">
    <property type="entry name" value="ParB_N"/>
    <property type="match status" value="1"/>
</dbReference>
<dbReference type="InterPro" id="IPR004437">
    <property type="entry name" value="ParB/RepB/Spo0J"/>
</dbReference>
<dbReference type="GO" id="GO:0003677">
    <property type="term" value="F:DNA binding"/>
    <property type="evidence" value="ECO:0007669"/>
    <property type="project" value="InterPro"/>
</dbReference>
<proteinExistence type="predicted"/>
<feature type="non-terminal residue" evidence="2">
    <location>
        <position position="127"/>
    </location>
</feature>
<dbReference type="GO" id="GO:0005694">
    <property type="term" value="C:chromosome"/>
    <property type="evidence" value="ECO:0007669"/>
    <property type="project" value="TreeGrafter"/>
</dbReference>
<name>X1VH84_9ZZZZ</name>
<dbReference type="SMART" id="SM00470">
    <property type="entry name" value="ParB"/>
    <property type="match status" value="1"/>
</dbReference>
<dbReference type="Gene3D" id="3.90.1530.10">
    <property type="entry name" value="Conserved hypothetical protein from pyrococcus furiosus pfu- 392566-001, ParB domain"/>
    <property type="match status" value="1"/>
</dbReference>
<gene>
    <name evidence="2" type="ORF">S12H4_41447</name>
</gene>
<dbReference type="PANTHER" id="PTHR33375:SF1">
    <property type="entry name" value="CHROMOSOME-PARTITIONING PROTEIN PARB-RELATED"/>
    <property type="match status" value="1"/>
</dbReference>
<evidence type="ECO:0000313" key="2">
    <source>
        <dbReference type="EMBL" id="GAJ06655.1"/>
    </source>
</evidence>
<organism evidence="2">
    <name type="scientific">marine sediment metagenome</name>
    <dbReference type="NCBI Taxonomy" id="412755"/>
    <lineage>
        <taxon>unclassified sequences</taxon>
        <taxon>metagenomes</taxon>
        <taxon>ecological metagenomes</taxon>
    </lineage>
</organism>
<dbReference type="InterPro" id="IPR036086">
    <property type="entry name" value="ParB/Sulfiredoxin_sf"/>
</dbReference>
<feature type="domain" description="ParB-like N-terminal" evidence="1">
    <location>
        <begin position="5"/>
        <end position="94"/>
    </location>
</feature>
<dbReference type="AlphaFoldDB" id="X1VH84"/>
<dbReference type="NCBIfam" id="TIGR00180">
    <property type="entry name" value="parB_part"/>
    <property type="match status" value="1"/>
</dbReference>
<dbReference type="InterPro" id="IPR003115">
    <property type="entry name" value="ParB_N"/>
</dbReference>
<dbReference type="PANTHER" id="PTHR33375">
    <property type="entry name" value="CHROMOSOME-PARTITIONING PROTEIN PARB-RELATED"/>
    <property type="match status" value="1"/>
</dbReference>
<dbReference type="GO" id="GO:0007059">
    <property type="term" value="P:chromosome segregation"/>
    <property type="evidence" value="ECO:0007669"/>
    <property type="project" value="TreeGrafter"/>
</dbReference>
<comment type="caution">
    <text evidence="2">The sequence shown here is derived from an EMBL/GenBank/DDBJ whole genome shotgun (WGS) entry which is preliminary data.</text>
</comment>
<dbReference type="EMBL" id="BARW01025261">
    <property type="protein sequence ID" value="GAJ06655.1"/>
    <property type="molecule type" value="Genomic_DNA"/>
</dbReference>
<protein>
    <recommendedName>
        <fullName evidence="1">ParB-like N-terminal domain-containing protein</fullName>
    </recommendedName>
</protein>
<evidence type="ECO:0000259" key="1">
    <source>
        <dbReference type="SMART" id="SM00470"/>
    </source>
</evidence>